<reference evidence="1 2" key="1">
    <citation type="journal article" date="2021" name="Nat. Commun.">
        <title>Genetic determinants of endophytism in the Arabidopsis root mycobiome.</title>
        <authorList>
            <person name="Mesny F."/>
            <person name="Miyauchi S."/>
            <person name="Thiergart T."/>
            <person name="Pickel B."/>
            <person name="Atanasova L."/>
            <person name="Karlsson M."/>
            <person name="Huettel B."/>
            <person name="Barry K.W."/>
            <person name="Haridas S."/>
            <person name="Chen C."/>
            <person name="Bauer D."/>
            <person name="Andreopoulos W."/>
            <person name="Pangilinan J."/>
            <person name="LaButti K."/>
            <person name="Riley R."/>
            <person name="Lipzen A."/>
            <person name="Clum A."/>
            <person name="Drula E."/>
            <person name="Henrissat B."/>
            <person name="Kohler A."/>
            <person name="Grigoriev I.V."/>
            <person name="Martin F.M."/>
            <person name="Hacquard S."/>
        </authorList>
    </citation>
    <scope>NUCLEOTIDE SEQUENCE [LARGE SCALE GENOMIC DNA]</scope>
    <source>
        <strain evidence="1 2">MPI-SDFR-AT-0079</strain>
    </source>
</reference>
<sequence length="819" mass="85565">MNQRQSQPSTSSGSQTRPVSPSPSVASPSEVDDGAAMTDSPPNSCEYLWRAGTPWTPATPTRAPRPNTTSTAAASSTQPAPLPNHTTTATTPAVASALPADASASSPSLGPSRRTRRILFPRAPHSGQRTRPFASLGDTPGGSNAASTSSSDSPASSARSAASARALGRPTPRRQESPGGLPSWWLVGSVPFRREIVVAVRDVVGDGLPHSTTRGARGHGASVGDGVGTSGGLDNFVQFTNPMPESPFVVGGLAAPSPASRSVADPVAAPPAGQAGSTLVGPEDPSARYLREDSNVQTDGSGAVAVHDQLAWSGHGGAEWLTRDEVSQEEGEETPYPNPERFLRGPANHAPTTSRAALLPPSPNAAAGIRPTSTTIHPAHSFPAFEMPPTGISTNSGDRTDSGTGSSNPRTSAQTASGSAAELSNALIDPALLDPALFATIASPPQQQQQPTLGTDQPNNQHSAPSSSETMEPSANDEATGNGQFYAYYLAQNGVGDSATHGAGTSHATANGSQVAVSNMQPTANGMYNPANGLFIGSAQIHMSSYYTNDPHFGLDNLPKNDNLSTIAHMGSDPRSDATSGGYGSFSDNEGQDNELECGEDDHSNNSSGDEDDDEEDDVDDEPTPHLPDIHPALIYDPLYNPAAAYWTPLPRVPNTAEYVPPAQQQPQRINMYDPPLPAFDTDPFLPFAPWRVNQLPPFAPEASNRVITIPARHLAAVGRLYPDATFLISRYPASTNYTTRIKGTALATSAALHLPMFSDPAHSHTAARDDPNDDDENTTTNNTNNQDNDTDPDDDGPRGLLPLHAALASLPHATPKHL</sequence>
<gene>
    <name evidence="1" type="ORF">F5144DRAFT_616566</name>
</gene>
<evidence type="ECO:0000313" key="2">
    <source>
        <dbReference type="Proteomes" id="UP000724584"/>
    </source>
</evidence>
<accession>A0ACB7PMB7</accession>
<proteinExistence type="predicted"/>
<name>A0ACB7PMB7_9PEZI</name>
<organism evidence="1 2">
    <name type="scientific">Chaetomium tenue</name>
    <dbReference type="NCBI Taxonomy" id="1854479"/>
    <lineage>
        <taxon>Eukaryota</taxon>
        <taxon>Fungi</taxon>
        <taxon>Dikarya</taxon>
        <taxon>Ascomycota</taxon>
        <taxon>Pezizomycotina</taxon>
        <taxon>Sordariomycetes</taxon>
        <taxon>Sordariomycetidae</taxon>
        <taxon>Sordariales</taxon>
        <taxon>Chaetomiaceae</taxon>
        <taxon>Chaetomium</taxon>
    </lineage>
</organism>
<comment type="caution">
    <text evidence="1">The sequence shown here is derived from an EMBL/GenBank/DDBJ whole genome shotgun (WGS) entry which is preliminary data.</text>
</comment>
<keyword evidence="2" id="KW-1185">Reference proteome</keyword>
<dbReference type="EMBL" id="JAGIZQ010000001">
    <property type="protein sequence ID" value="KAH6649381.1"/>
    <property type="molecule type" value="Genomic_DNA"/>
</dbReference>
<protein>
    <submittedName>
        <fullName evidence="1">Uncharacterized protein</fullName>
    </submittedName>
</protein>
<dbReference type="Proteomes" id="UP000724584">
    <property type="component" value="Unassembled WGS sequence"/>
</dbReference>
<evidence type="ECO:0000313" key="1">
    <source>
        <dbReference type="EMBL" id="KAH6649381.1"/>
    </source>
</evidence>